<comment type="caution">
    <text evidence="1">The sequence shown here is derived from an EMBL/GenBank/DDBJ whole genome shotgun (WGS) entry which is preliminary data.</text>
</comment>
<name>A0A1F6M4P3_9BACT</name>
<organism evidence="1 2">
    <name type="scientific">Candidatus Magasanikbacteria bacterium RIFCSPHIGHO2_02_FULL_41_13</name>
    <dbReference type="NCBI Taxonomy" id="1798676"/>
    <lineage>
        <taxon>Bacteria</taxon>
        <taxon>Candidatus Magasanikiibacteriota</taxon>
    </lineage>
</organism>
<dbReference type="STRING" id="1798676.A3B90_00800"/>
<dbReference type="Gene3D" id="2.60.120.560">
    <property type="entry name" value="Exo-inulinase, domain 1"/>
    <property type="match status" value="1"/>
</dbReference>
<dbReference type="Proteomes" id="UP000178742">
    <property type="component" value="Unassembled WGS sequence"/>
</dbReference>
<gene>
    <name evidence="1" type="ORF">A3B90_00800</name>
</gene>
<dbReference type="EMBL" id="MFPX01000017">
    <property type="protein sequence ID" value="OGH66528.1"/>
    <property type="molecule type" value="Genomic_DNA"/>
</dbReference>
<accession>A0A1F6M4P3</accession>
<sequence>MPRIFFIFAILLSSTVLIWKIFPQLTTSINSRTLTLASTTSFSYTFDHTEILQESESPEKSTSPYWWLNSGGEMLLSNGRGSTLLGDTPSSSKWRLLYQKTNPRDTDDGLHPQNIFRLLTRHKWKNSEQSIDINIKKIYKSASENRNESNGVFLLGRYQNADNLYYAGLRVDGNIAIKKKKNALYTILAVQPYFSSAQSYDRINRPNFLPINTWMGIKMQIYTTPNGVEIVLFLDKNNTNEWKEVLRVQDNNDPILGAGSGGVRADFMDFEFDNFQVQGIDKDTNL</sequence>
<protein>
    <recommendedName>
        <fullName evidence="3">3-keto-disaccharide hydrolase domain-containing protein</fullName>
    </recommendedName>
</protein>
<reference evidence="1 2" key="1">
    <citation type="journal article" date="2016" name="Nat. Commun.">
        <title>Thousands of microbial genomes shed light on interconnected biogeochemical processes in an aquifer system.</title>
        <authorList>
            <person name="Anantharaman K."/>
            <person name="Brown C.T."/>
            <person name="Hug L.A."/>
            <person name="Sharon I."/>
            <person name="Castelle C.J."/>
            <person name="Probst A.J."/>
            <person name="Thomas B.C."/>
            <person name="Singh A."/>
            <person name="Wilkins M.J."/>
            <person name="Karaoz U."/>
            <person name="Brodie E.L."/>
            <person name="Williams K.H."/>
            <person name="Hubbard S.S."/>
            <person name="Banfield J.F."/>
        </authorList>
    </citation>
    <scope>NUCLEOTIDE SEQUENCE [LARGE SCALE GENOMIC DNA]</scope>
</reference>
<proteinExistence type="predicted"/>
<evidence type="ECO:0000313" key="1">
    <source>
        <dbReference type="EMBL" id="OGH66528.1"/>
    </source>
</evidence>
<evidence type="ECO:0008006" key="3">
    <source>
        <dbReference type="Google" id="ProtNLM"/>
    </source>
</evidence>
<dbReference type="AlphaFoldDB" id="A0A1F6M4P3"/>
<evidence type="ECO:0000313" key="2">
    <source>
        <dbReference type="Proteomes" id="UP000178742"/>
    </source>
</evidence>